<dbReference type="GeneID" id="120059535"/>
<keyword evidence="3" id="KW-1185">Reference proteome</keyword>
<evidence type="ECO:0000313" key="4">
    <source>
        <dbReference type="RefSeq" id="XP_038864595.1"/>
    </source>
</evidence>
<dbReference type="PANTHER" id="PTHR22625:SF69">
    <property type="entry name" value="PLEXIN-B3"/>
    <property type="match status" value="1"/>
</dbReference>
<dbReference type="RefSeq" id="XP_038864595.1">
    <property type="nucleotide sequence ID" value="XM_039008667.1"/>
</dbReference>
<dbReference type="GO" id="GO:0008360">
    <property type="term" value="P:regulation of cell shape"/>
    <property type="evidence" value="ECO:0007669"/>
    <property type="project" value="TreeGrafter"/>
</dbReference>
<dbReference type="InterPro" id="IPR008936">
    <property type="entry name" value="Rho_GTPase_activation_prot"/>
</dbReference>
<sequence>MLRDLMTEMMDLSSDVGGPGIPLLDYKTYAERVFFPGQRGAPLSQNLDLPESRRRTVEQGLGQLNSLLNNRLFLIKFIHTLEAQQNFSQRDRGYVASLLTMALHDKLEYFTDVMKTLLGDLVQQYVAKNPKLMLRRTETVVEKMLTNWMSICLYSFLKEVAGEPLYMLYRAIKYQVDKGPVDAVTGKAKRTLNDSHLLREDIDYCSITLTVMVKSGVEVQPCPVKVLDTDTITQVKDKILDQIYKGAPFSQRPAADSLDLEWRSGQAGHLTLSDDDVTAIVQGRWKKLNTLQHYKVPDGATVALIPRSAAVMGIPQVYQTGEKIPMLEGEEGLRLWHLVKSSEEPEIPKHRKSSMRERERAKAIPEIYLTRLLSMKGTLQKFVDDVFVAILNTKRPPPIAVRFFFDFLDDMAEKHGIDDPETVHIWKTNSLPLRFWVNILKNPQFVFDVQVTDSVDAVLSVIAQTFIDSCTTSEHKVGRDSPVNKLLYAREIPRYKQLVERYYSDIHSAASGCYQEMNSTLTELSGSFGSDMNSLVALLELYKYINKYYDQIITSLEEDTAGQKMQLAYRLQQVAALVENKVTDL</sequence>
<dbReference type="FunFam" id="3.10.20.90:FF:000120">
    <property type="entry name" value="Plexin b1a"/>
    <property type="match status" value="1"/>
</dbReference>
<feature type="domain" description="Plexin cytoplasmic RasGAP" evidence="1">
    <location>
        <begin position="20"/>
        <end position="552"/>
    </location>
</feature>
<evidence type="ECO:0000259" key="2">
    <source>
        <dbReference type="Pfam" id="PF20170"/>
    </source>
</evidence>
<organism evidence="3 4">
    <name type="scientific">Salvelinus namaycush</name>
    <name type="common">Lake trout</name>
    <name type="synonym">Salmo namaycush</name>
    <dbReference type="NCBI Taxonomy" id="8040"/>
    <lineage>
        <taxon>Eukaryota</taxon>
        <taxon>Metazoa</taxon>
        <taxon>Chordata</taxon>
        <taxon>Craniata</taxon>
        <taxon>Vertebrata</taxon>
        <taxon>Euteleostomi</taxon>
        <taxon>Actinopterygii</taxon>
        <taxon>Neopterygii</taxon>
        <taxon>Teleostei</taxon>
        <taxon>Protacanthopterygii</taxon>
        <taxon>Salmoniformes</taxon>
        <taxon>Salmonidae</taxon>
        <taxon>Salmoninae</taxon>
        <taxon>Salvelinus</taxon>
    </lineage>
</organism>
<proteinExistence type="predicted"/>
<dbReference type="Gene3D" id="1.10.506.10">
    <property type="entry name" value="GTPase Activation - p120gap, domain 1"/>
    <property type="match status" value="1"/>
</dbReference>
<dbReference type="InterPro" id="IPR046800">
    <property type="entry name" value="Plexin_RBD"/>
</dbReference>
<evidence type="ECO:0000259" key="1">
    <source>
        <dbReference type="Pfam" id="PF08337"/>
    </source>
</evidence>
<dbReference type="Pfam" id="PF08337">
    <property type="entry name" value="Plexin_cytopl"/>
    <property type="match status" value="1"/>
</dbReference>
<dbReference type="InterPro" id="IPR013548">
    <property type="entry name" value="Plexin_cytoplasmic_RasGAP_dom"/>
</dbReference>
<reference evidence="4" key="1">
    <citation type="submission" date="2025-08" db="UniProtKB">
        <authorList>
            <consortium name="RefSeq"/>
        </authorList>
    </citation>
    <scope>IDENTIFICATION</scope>
    <source>
        <tissue evidence="4">White muscle</tissue>
    </source>
</reference>
<dbReference type="GO" id="GO:0030334">
    <property type="term" value="P:regulation of cell migration"/>
    <property type="evidence" value="ECO:0007669"/>
    <property type="project" value="TreeGrafter"/>
</dbReference>
<dbReference type="GO" id="GO:0007162">
    <property type="term" value="P:negative regulation of cell adhesion"/>
    <property type="evidence" value="ECO:0007669"/>
    <property type="project" value="TreeGrafter"/>
</dbReference>
<evidence type="ECO:0000313" key="3">
    <source>
        <dbReference type="Proteomes" id="UP000808372"/>
    </source>
</evidence>
<dbReference type="GO" id="GO:0005886">
    <property type="term" value="C:plasma membrane"/>
    <property type="evidence" value="ECO:0007669"/>
    <property type="project" value="TreeGrafter"/>
</dbReference>
<name>A0A8U1BVW3_SALNM</name>
<dbReference type="CDD" id="cd12791">
    <property type="entry name" value="RasGAP_plexin_B3"/>
    <property type="match status" value="1"/>
</dbReference>
<feature type="domain" description="Plexin cytoplasmic RhoGTPase-binding" evidence="2">
    <location>
        <begin position="192"/>
        <end position="304"/>
    </location>
</feature>
<dbReference type="Proteomes" id="UP000808372">
    <property type="component" value="Chromosome 14"/>
</dbReference>
<dbReference type="InterPro" id="IPR031148">
    <property type="entry name" value="Plexin"/>
</dbReference>
<dbReference type="GO" id="GO:0002116">
    <property type="term" value="C:semaphorin receptor complex"/>
    <property type="evidence" value="ECO:0007669"/>
    <property type="project" value="TreeGrafter"/>
</dbReference>
<dbReference type="Gene3D" id="3.10.20.90">
    <property type="entry name" value="Phosphatidylinositol 3-kinase Catalytic Subunit, Chain A, domain 1"/>
    <property type="match status" value="1"/>
</dbReference>
<dbReference type="GO" id="GO:0050772">
    <property type="term" value="P:positive regulation of axonogenesis"/>
    <property type="evidence" value="ECO:0007669"/>
    <property type="project" value="TreeGrafter"/>
</dbReference>
<dbReference type="Pfam" id="PF20170">
    <property type="entry name" value="Plexin_RBD"/>
    <property type="match status" value="1"/>
</dbReference>
<accession>A0A8U1BVW3</accession>
<dbReference type="PANTHER" id="PTHR22625">
    <property type="entry name" value="PLEXIN"/>
    <property type="match status" value="1"/>
</dbReference>
<gene>
    <name evidence="4" type="primary">LOC120059535</name>
</gene>
<dbReference type="FunFam" id="1.10.506.10:FF:000012">
    <property type="entry name" value="Plexin B1"/>
    <property type="match status" value="1"/>
</dbReference>
<dbReference type="AlphaFoldDB" id="A0A8U1BVW3"/>
<dbReference type="SUPFAM" id="SSF48350">
    <property type="entry name" value="GTPase activation domain, GAP"/>
    <property type="match status" value="1"/>
</dbReference>
<dbReference type="GO" id="GO:0017154">
    <property type="term" value="F:semaphorin receptor activity"/>
    <property type="evidence" value="ECO:0007669"/>
    <property type="project" value="InterPro"/>
</dbReference>
<protein>
    <submittedName>
        <fullName evidence="4">Plexin-B3-like</fullName>
    </submittedName>
</protein>
<dbReference type="KEGG" id="snh:120059535"/>